<protein>
    <recommendedName>
        <fullName evidence="1">Anhydro-N-acetylmuramic acid kinase</fullName>
        <ecNumber evidence="1">2.7.1.170</ecNumber>
    </recommendedName>
    <alternativeName>
        <fullName evidence="1">AnhMurNAc kinase</fullName>
    </alternativeName>
</protein>
<comment type="catalytic activity">
    <reaction evidence="1">
        <text>1,6-anhydro-N-acetyl-beta-muramate + ATP + H2O = N-acetyl-D-muramate 6-phosphate + ADP + H(+)</text>
        <dbReference type="Rhea" id="RHEA:24952"/>
        <dbReference type="ChEBI" id="CHEBI:15377"/>
        <dbReference type="ChEBI" id="CHEBI:15378"/>
        <dbReference type="ChEBI" id="CHEBI:30616"/>
        <dbReference type="ChEBI" id="CHEBI:58690"/>
        <dbReference type="ChEBI" id="CHEBI:58722"/>
        <dbReference type="ChEBI" id="CHEBI:456216"/>
        <dbReference type="EC" id="2.7.1.170"/>
    </reaction>
</comment>
<organism evidence="2 3">
    <name type="scientific">Litoribacillus peritrichatus</name>
    <dbReference type="NCBI Taxonomy" id="718191"/>
    <lineage>
        <taxon>Bacteria</taxon>
        <taxon>Pseudomonadati</taxon>
        <taxon>Pseudomonadota</taxon>
        <taxon>Gammaproteobacteria</taxon>
        <taxon>Oceanospirillales</taxon>
        <taxon>Oceanospirillaceae</taxon>
        <taxon>Litoribacillus</taxon>
    </lineage>
</organism>
<dbReference type="PANTHER" id="PTHR30605:SF0">
    <property type="entry name" value="ANHYDRO-N-ACETYLMURAMIC ACID KINASE"/>
    <property type="match status" value="1"/>
</dbReference>
<keyword evidence="1" id="KW-0067">ATP-binding</keyword>
<dbReference type="EC" id="2.7.1.170" evidence="1"/>
<comment type="function">
    <text evidence="1">Catalyzes the specific phosphorylation of 1,6-anhydro-N-acetylmuramic acid (anhMurNAc) with the simultaneous cleavage of the 1,6-anhydro ring, generating MurNAc-6-P. Is required for the utilization of anhMurNAc either imported from the medium or derived from its own cell wall murein, and thus plays a role in cell wall recycling.</text>
</comment>
<dbReference type="InterPro" id="IPR005338">
    <property type="entry name" value="Anhydro_N_Ac-Mur_kinase"/>
</dbReference>
<dbReference type="NCBIfam" id="NF007139">
    <property type="entry name" value="PRK09585.1-3"/>
    <property type="match status" value="1"/>
</dbReference>
<keyword evidence="1" id="KW-0808">Transferase</keyword>
<dbReference type="InterPro" id="IPR043129">
    <property type="entry name" value="ATPase_NBD"/>
</dbReference>
<dbReference type="SUPFAM" id="SSF53067">
    <property type="entry name" value="Actin-like ATPase domain"/>
    <property type="match status" value="1"/>
</dbReference>
<evidence type="ECO:0000313" key="2">
    <source>
        <dbReference type="EMBL" id="GAA3944740.1"/>
    </source>
</evidence>
<evidence type="ECO:0000256" key="1">
    <source>
        <dbReference type="HAMAP-Rule" id="MF_01270"/>
    </source>
</evidence>
<accession>A0ABP7NEU5</accession>
<comment type="similarity">
    <text evidence="1">Belongs to the anhydro-N-acetylmuramic acid kinase family.</text>
</comment>
<reference evidence="3" key="1">
    <citation type="journal article" date="2019" name="Int. J. Syst. Evol. Microbiol.">
        <title>The Global Catalogue of Microorganisms (GCM) 10K type strain sequencing project: providing services to taxonomists for standard genome sequencing and annotation.</title>
        <authorList>
            <consortium name="The Broad Institute Genomics Platform"/>
            <consortium name="The Broad Institute Genome Sequencing Center for Infectious Disease"/>
            <person name="Wu L."/>
            <person name="Ma J."/>
        </authorList>
    </citation>
    <scope>NUCLEOTIDE SEQUENCE [LARGE SCALE GENOMIC DNA]</scope>
    <source>
        <strain evidence="3">JCM 17551</strain>
    </source>
</reference>
<dbReference type="GO" id="GO:0016301">
    <property type="term" value="F:kinase activity"/>
    <property type="evidence" value="ECO:0007669"/>
    <property type="project" value="UniProtKB-KW"/>
</dbReference>
<dbReference type="HAMAP" id="MF_01270">
    <property type="entry name" value="AnhMurNAc_kinase"/>
    <property type="match status" value="1"/>
</dbReference>
<evidence type="ECO:0000313" key="3">
    <source>
        <dbReference type="Proteomes" id="UP001501565"/>
    </source>
</evidence>
<dbReference type="EMBL" id="BAABBN010000017">
    <property type="protein sequence ID" value="GAA3944740.1"/>
    <property type="molecule type" value="Genomic_DNA"/>
</dbReference>
<keyword evidence="1" id="KW-0119">Carbohydrate metabolism</keyword>
<comment type="caution">
    <text evidence="2">The sequence shown here is derived from an EMBL/GenBank/DDBJ whole genome shotgun (WGS) entry which is preliminary data.</text>
</comment>
<dbReference type="Proteomes" id="UP001501565">
    <property type="component" value="Unassembled WGS sequence"/>
</dbReference>
<keyword evidence="3" id="KW-1185">Reference proteome</keyword>
<keyword evidence="1 2" id="KW-0418">Kinase</keyword>
<dbReference type="PANTHER" id="PTHR30605">
    <property type="entry name" value="ANHYDRO-N-ACETYLMURAMIC ACID KINASE"/>
    <property type="match status" value="1"/>
</dbReference>
<keyword evidence="1" id="KW-0547">Nucleotide-binding</keyword>
<dbReference type="Pfam" id="PF03702">
    <property type="entry name" value="AnmK"/>
    <property type="match status" value="1"/>
</dbReference>
<comment type="pathway">
    <text evidence="1">Cell wall biogenesis; peptidoglycan recycling.</text>
</comment>
<proteinExistence type="inferred from homology"/>
<dbReference type="Gene3D" id="3.30.420.40">
    <property type="match status" value="2"/>
</dbReference>
<name>A0ABP7NEU5_9GAMM</name>
<sequence>MSGTSLDGLDLALCDFQQSDIVTHSHFLPFPQTLKSALFELSHLETINIAQLFQTENFYSQFCADTINVWLRSLNIPASNISALGIHGQTIRHHPELTPGFTAQLGNWGQIAAQTGITTVGDFRRKDIALQGQGAPLVPPFHNAFFQSDDKHRVILNIGGISNISILTPKTVCPNANPVGYDTGPGNALLDYWYSQHNSGEFDNNGHWAKQGTVIPELLSQCLQTAYFQDSPPKSTGRELFNPNWLTHQLNALKQSHSFSAQDIQTTLVELTATSICKEIESTAPNTQEVYVCGGGWKNSYLITRIRQLIGSQVYVGSTSDLGIQPDWIEACAFAWFAQETLAKRNIQQATTTGATRNALLGGIYYP</sequence>
<gene>
    <name evidence="1" type="primary">anmK</name>
    <name evidence="2" type="ORF">GCM10022277_45590</name>
</gene>
<comment type="pathway">
    <text evidence="1">Amino-sugar metabolism; 1,6-anhydro-N-acetylmuramate degradation.</text>
</comment>
<feature type="binding site" evidence="1">
    <location>
        <begin position="3"/>
        <end position="10"/>
    </location>
    <ligand>
        <name>ATP</name>
        <dbReference type="ChEBI" id="CHEBI:30616"/>
    </ligand>
</feature>